<dbReference type="EMBL" id="JAGTJQ010000012">
    <property type="protein sequence ID" value="KAH7016089.1"/>
    <property type="molecule type" value="Genomic_DNA"/>
</dbReference>
<feature type="compositionally biased region" description="Polar residues" evidence="1">
    <location>
        <begin position="1"/>
        <end position="14"/>
    </location>
</feature>
<dbReference type="AlphaFoldDB" id="A0A9P9BJL0"/>
<dbReference type="PANTHER" id="PTHR46082:SF6">
    <property type="entry name" value="AAA+ ATPASE DOMAIN-CONTAINING PROTEIN-RELATED"/>
    <property type="match status" value="1"/>
</dbReference>
<proteinExistence type="predicted"/>
<dbReference type="InterPro" id="IPR053137">
    <property type="entry name" value="NLR-like"/>
</dbReference>
<organism evidence="2 3">
    <name type="scientific">Microdochium trichocladiopsis</name>
    <dbReference type="NCBI Taxonomy" id="1682393"/>
    <lineage>
        <taxon>Eukaryota</taxon>
        <taxon>Fungi</taxon>
        <taxon>Dikarya</taxon>
        <taxon>Ascomycota</taxon>
        <taxon>Pezizomycotina</taxon>
        <taxon>Sordariomycetes</taxon>
        <taxon>Xylariomycetidae</taxon>
        <taxon>Xylariales</taxon>
        <taxon>Microdochiaceae</taxon>
        <taxon>Microdochium</taxon>
    </lineage>
</organism>
<dbReference type="Proteomes" id="UP000756346">
    <property type="component" value="Unassembled WGS sequence"/>
</dbReference>
<evidence type="ECO:0000313" key="3">
    <source>
        <dbReference type="Proteomes" id="UP000756346"/>
    </source>
</evidence>
<dbReference type="PANTHER" id="PTHR46082">
    <property type="entry name" value="ATP/GTP-BINDING PROTEIN-RELATED"/>
    <property type="match status" value="1"/>
</dbReference>
<keyword evidence="3" id="KW-1185">Reference proteome</keyword>
<comment type="caution">
    <text evidence="2">The sequence shown here is derived from an EMBL/GenBank/DDBJ whole genome shotgun (WGS) entry which is preliminary data.</text>
</comment>
<protein>
    <submittedName>
        <fullName evidence="2">Nucleoside phosphorylase domain-containing protein</fullName>
    </submittedName>
</protein>
<sequence>MATSSWGPRLSQSPVPAGEDGRSRALPAASPQPPRSRHDFAVVIVCAVPLEYDAVSLLFDLWWRGPSDRASVSSSTSSSSSSYGKAAADTNTYAFGRIGHHNVALTLLPGMGKVNAAGAAMGIKASFPHLQLVLLPGVCGGVPRVRDSKHEILLGDVLISDGVLQYDLGRQYPDGFVARATHRDRLARPNREIRTFLSTLGSQLGMERLQETSCNFLRDVQSAAKARGRRPCVYPGAAHDKLYRSDYRHRHHRGDPNCICHGWRQSSDPVCEEAFVSPCTLTNCGDEALVQRHRLELRKLLESKDVCADTQGFAVFMGRFASGDTVMKSAEDRDRIAAAEQVIAFEMEAAGLWDELHCIVLKGVCDYADSHKSKGWQDFAAATAAATTKAILELFLPTDSVSYESSVEKWDVRSSPQPSRVLHGKPCKS</sequence>
<dbReference type="GeneID" id="70191081"/>
<dbReference type="GO" id="GO:0009116">
    <property type="term" value="P:nucleoside metabolic process"/>
    <property type="evidence" value="ECO:0007669"/>
    <property type="project" value="InterPro"/>
</dbReference>
<dbReference type="SUPFAM" id="SSF53167">
    <property type="entry name" value="Purine and uridine phosphorylases"/>
    <property type="match status" value="1"/>
</dbReference>
<accession>A0A9P9BJL0</accession>
<evidence type="ECO:0000313" key="2">
    <source>
        <dbReference type="EMBL" id="KAH7016089.1"/>
    </source>
</evidence>
<dbReference type="OrthoDB" id="20872at2759"/>
<dbReference type="GO" id="GO:0003824">
    <property type="term" value="F:catalytic activity"/>
    <property type="evidence" value="ECO:0007669"/>
    <property type="project" value="InterPro"/>
</dbReference>
<name>A0A9P9BJL0_9PEZI</name>
<reference evidence="2" key="1">
    <citation type="journal article" date="2021" name="Nat. Commun.">
        <title>Genetic determinants of endophytism in the Arabidopsis root mycobiome.</title>
        <authorList>
            <person name="Mesny F."/>
            <person name="Miyauchi S."/>
            <person name="Thiergart T."/>
            <person name="Pickel B."/>
            <person name="Atanasova L."/>
            <person name="Karlsson M."/>
            <person name="Huettel B."/>
            <person name="Barry K.W."/>
            <person name="Haridas S."/>
            <person name="Chen C."/>
            <person name="Bauer D."/>
            <person name="Andreopoulos W."/>
            <person name="Pangilinan J."/>
            <person name="LaButti K."/>
            <person name="Riley R."/>
            <person name="Lipzen A."/>
            <person name="Clum A."/>
            <person name="Drula E."/>
            <person name="Henrissat B."/>
            <person name="Kohler A."/>
            <person name="Grigoriev I.V."/>
            <person name="Martin F.M."/>
            <person name="Hacquard S."/>
        </authorList>
    </citation>
    <scope>NUCLEOTIDE SEQUENCE</scope>
    <source>
        <strain evidence="2">MPI-CAGE-CH-0230</strain>
    </source>
</reference>
<evidence type="ECO:0000256" key="1">
    <source>
        <dbReference type="SAM" id="MobiDB-lite"/>
    </source>
</evidence>
<dbReference type="RefSeq" id="XP_046005713.1">
    <property type="nucleotide sequence ID" value="XM_046161535.1"/>
</dbReference>
<feature type="region of interest" description="Disordered" evidence="1">
    <location>
        <begin position="1"/>
        <end position="35"/>
    </location>
</feature>
<dbReference type="Gene3D" id="3.40.50.1580">
    <property type="entry name" value="Nucleoside phosphorylase domain"/>
    <property type="match status" value="1"/>
</dbReference>
<gene>
    <name evidence="2" type="ORF">B0I36DRAFT_395920</name>
</gene>
<dbReference type="InterPro" id="IPR035994">
    <property type="entry name" value="Nucleoside_phosphorylase_sf"/>
</dbReference>